<evidence type="ECO:0000256" key="1">
    <source>
        <dbReference type="SAM" id="MobiDB-lite"/>
    </source>
</evidence>
<reference evidence="4 5" key="1">
    <citation type="submission" date="2023-09" db="EMBL/GenBank/DDBJ databases">
        <authorList>
            <person name="Rey-Velasco X."/>
        </authorList>
    </citation>
    <scope>NUCLEOTIDE SEQUENCE [LARGE SCALE GENOMIC DNA]</scope>
    <source>
        <strain evidence="4 5">F188</strain>
    </source>
</reference>
<feature type="compositionally biased region" description="Pro residues" evidence="1">
    <location>
        <begin position="387"/>
        <end position="396"/>
    </location>
</feature>
<dbReference type="EMBL" id="JAVRHM010000013">
    <property type="protein sequence ID" value="MDT0690510.1"/>
    <property type="molecule type" value="Genomic_DNA"/>
</dbReference>
<feature type="transmembrane region" description="Helical" evidence="2">
    <location>
        <begin position="34"/>
        <end position="53"/>
    </location>
</feature>
<evidence type="ECO:0000259" key="3">
    <source>
        <dbReference type="Pfam" id="PF05569"/>
    </source>
</evidence>
<keyword evidence="5" id="KW-1185">Reference proteome</keyword>
<keyword evidence="2" id="KW-1133">Transmembrane helix</keyword>
<dbReference type="PANTHER" id="PTHR34978:SF3">
    <property type="entry name" value="SLR0241 PROTEIN"/>
    <property type="match status" value="1"/>
</dbReference>
<comment type="caution">
    <text evidence="4">The sequence shown here is derived from an EMBL/GenBank/DDBJ whole genome shotgun (WGS) entry which is preliminary data.</text>
</comment>
<sequence length="498" mass="58071">MSIYLLKSALCLLVLFIFYKMALENEKMHQFKRFYLLGVFLLSLLIPLITFSYETEAIKVPVQSQETIEFRESAENGNFRPSAEAMAGVLSYTLWTLYGIGFAIFGFRFLRNLLQIKNKIRNNKKIASAKCTTVLLRTKTAPHSFLKYIFLNKKDFEEERIAPQILAHEQAHVMQKHSWDILFVEILQVVFWFNPLLFFLKKSIQINHEFLADEKVISENNQVLDYSKLLLNYSAGIHHTSMSSAFNHLLIKKRILMITKPFSWKKLVAKLSLLLPVIATCLLLFNNKIVAKPASVEFPSSELQQDYLFYIEVEGEKIKLNGEEVKLQGFAKKLDEITDKYNEEEIKNGNIRLRLMNIPDEFEEKLNKEYKKTTYFKLNPSEDGLFPPAPPAPQAPPSLDELPEPPAPPVPPALVKQSKVELSRTEALEKRMAILQEKEKRMEQRQEELEKQQEMLKRLQKSEELQAITEERKEELEQRRQEMEKRAEKLRDSAIILR</sequence>
<name>A0ABU3E3K5_9FLAO</name>
<organism evidence="4 5">
    <name type="scientific">Autumnicola patrickiae</name>
    <dbReference type="NCBI Taxonomy" id="3075591"/>
    <lineage>
        <taxon>Bacteria</taxon>
        <taxon>Pseudomonadati</taxon>
        <taxon>Bacteroidota</taxon>
        <taxon>Flavobacteriia</taxon>
        <taxon>Flavobacteriales</taxon>
        <taxon>Flavobacteriaceae</taxon>
        <taxon>Autumnicola</taxon>
    </lineage>
</organism>
<keyword evidence="2" id="KW-0472">Membrane</keyword>
<dbReference type="CDD" id="cd07341">
    <property type="entry name" value="M56_BlaR1_MecR1_like"/>
    <property type="match status" value="1"/>
</dbReference>
<evidence type="ECO:0000313" key="5">
    <source>
        <dbReference type="Proteomes" id="UP001261624"/>
    </source>
</evidence>
<feature type="region of interest" description="Disordered" evidence="1">
    <location>
        <begin position="379"/>
        <end position="418"/>
    </location>
</feature>
<proteinExistence type="predicted"/>
<evidence type="ECO:0000256" key="2">
    <source>
        <dbReference type="SAM" id="Phobius"/>
    </source>
</evidence>
<keyword evidence="2" id="KW-0812">Transmembrane</keyword>
<dbReference type="Pfam" id="PF05569">
    <property type="entry name" value="Peptidase_M56"/>
    <property type="match status" value="1"/>
</dbReference>
<protein>
    <submittedName>
        <fullName evidence="4">M56 family metallopeptidase</fullName>
    </submittedName>
</protein>
<gene>
    <name evidence="4" type="ORF">RM549_11990</name>
</gene>
<dbReference type="RefSeq" id="WP_311685130.1">
    <property type="nucleotide sequence ID" value="NZ_JAVRHM010000013.1"/>
</dbReference>
<feature type="domain" description="Peptidase M56" evidence="3">
    <location>
        <begin position="11"/>
        <end position="258"/>
    </location>
</feature>
<evidence type="ECO:0000313" key="4">
    <source>
        <dbReference type="EMBL" id="MDT0690510.1"/>
    </source>
</evidence>
<feature type="region of interest" description="Disordered" evidence="1">
    <location>
        <begin position="464"/>
        <end position="498"/>
    </location>
</feature>
<dbReference type="Proteomes" id="UP001261624">
    <property type="component" value="Unassembled WGS sequence"/>
</dbReference>
<dbReference type="InterPro" id="IPR008756">
    <property type="entry name" value="Peptidase_M56"/>
</dbReference>
<feature type="transmembrane region" description="Helical" evidence="2">
    <location>
        <begin position="6"/>
        <end position="22"/>
    </location>
</feature>
<feature type="compositionally biased region" description="Basic and acidic residues" evidence="1">
    <location>
        <begin position="464"/>
        <end position="492"/>
    </location>
</feature>
<feature type="transmembrane region" description="Helical" evidence="2">
    <location>
        <begin position="89"/>
        <end position="110"/>
    </location>
</feature>
<dbReference type="PANTHER" id="PTHR34978">
    <property type="entry name" value="POSSIBLE SENSOR-TRANSDUCER PROTEIN BLAR"/>
    <property type="match status" value="1"/>
</dbReference>
<dbReference type="InterPro" id="IPR052173">
    <property type="entry name" value="Beta-lactam_resp_regulator"/>
</dbReference>
<accession>A0ABU3E3K5</accession>